<reference evidence="1 2" key="1">
    <citation type="submission" date="2023-06" db="EMBL/GenBank/DDBJ databases">
        <title>Proteus appendicitidis sp. nov., isolated from the appendiceal pus of an appendicitis patient in Yongzhou, China.</title>
        <authorList>
            <person name="Cai X."/>
        </authorList>
    </citation>
    <scope>NUCLEOTIDE SEQUENCE [LARGE SCALE GENOMIC DNA]</scope>
    <source>
        <strain evidence="1 2">HZ0627</strain>
    </source>
</reference>
<protein>
    <submittedName>
        <fullName evidence="1">Uncharacterized protein</fullName>
    </submittedName>
</protein>
<gene>
    <name evidence="1" type="ORF">QQS39_03930</name>
</gene>
<sequence length="340" mass="38844">MNGINDIGIKSPSIANKIVSVGGKIKLSISNLSIKVRNTINEFIHPSCYENKIIFNAKSTFLKSKDLTISNKGINNETIEFNRIDNKTIESNRIDNEKNILRERLQILKDIELPNGDLVPIDKAINTIHLCKQDSLLKSKLSLIDYITEIQFKSSPKTKIELLNKSNDNLNISHSKGEVEGGYEYVKSDDYINKKTTIINPQYDQVNDGYLVMTDLKDIDKNTSNEVNSHINKNQGSVEKENFKSHLIEITKDISLLDRLSDDNDIYGYVFLAKVVNYLENYNKNKESGKTDLVNKETYFKKLANSDYFFKLNKRINNIIYLQFLKKEQSSDENGVAGKL</sequence>
<organism evidence="1 2">
    <name type="scientific">Proteus appendicitidis</name>
    <dbReference type="NCBI Taxonomy" id="3034648"/>
    <lineage>
        <taxon>Bacteria</taxon>
        <taxon>Pseudomonadati</taxon>
        <taxon>Pseudomonadota</taxon>
        <taxon>Gammaproteobacteria</taxon>
        <taxon>Enterobacterales</taxon>
        <taxon>Morganellaceae</taxon>
        <taxon>Proteus</taxon>
    </lineage>
</organism>
<dbReference type="Proteomes" id="UP001226651">
    <property type="component" value="Chromosome"/>
</dbReference>
<dbReference type="EMBL" id="CP127389">
    <property type="protein sequence ID" value="WIV89173.1"/>
    <property type="molecule type" value="Genomic_DNA"/>
</dbReference>
<keyword evidence="2" id="KW-1185">Reference proteome</keyword>
<dbReference type="RefSeq" id="WP_285805416.1">
    <property type="nucleotide sequence ID" value="NZ_CP127389.1"/>
</dbReference>
<accession>A0ABY8YAC6</accession>
<proteinExistence type="predicted"/>
<name>A0ABY8YAC6_9GAMM</name>
<evidence type="ECO:0000313" key="2">
    <source>
        <dbReference type="Proteomes" id="UP001226651"/>
    </source>
</evidence>
<evidence type="ECO:0000313" key="1">
    <source>
        <dbReference type="EMBL" id="WIV89173.1"/>
    </source>
</evidence>